<evidence type="ECO:0000256" key="1">
    <source>
        <dbReference type="ARBA" id="ARBA00009964"/>
    </source>
</evidence>
<protein>
    <submittedName>
        <fullName evidence="2">IS3 family transposase</fullName>
    </submittedName>
</protein>
<dbReference type="EMBL" id="PYTT01000153">
    <property type="protein sequence ID" value="RNK98517.1"/>
    <property type="molecule type" value="Genomic_DNA"/>
</dbReference>
<organism evidence="2 3">
    <name type="scientific">Xanthomonas vasicola pv. vasculorum</name>
    <dbReference type="NCBI Taxonomy" id="325776"/>
    <lineage>
        <taxon>Bacteria</taxon>
        <taxon>Pseudomonadati</taxon>
        <taxon>Pseudomonadota</taxon>
        <taxon>Gammaproteobacteria</taxon>
        <taxon>Lysobacterales</taxon>
        <taxon>Lysobacteraceae</taxon>
        <taxon>Xanthomonas</taxon>
    </lineage>
</organism>
<dbReference type="PANTHER" id="PTHR33609:SF1">
    <property type="entry name" value="TRANSPOSASE"/>
    <property type="match status" value="1"/>
</dbReference>
<dbReference type="Pfam" id="PF01527">
    <property type="entry name" value="HTH_Tnp_1"/>
    <property type="match status" value="1"/>
</dbReference>
<dbReference type="PANTHER" id="PTHR33609">
    <property type="entry name" value="LOW CALCIUM RESPONSE LOCUS PROTEIN S"/>
    <property type="match status" value="1"/>
</dbReference>
<evidence type="ECO:0000313" key="2">
    <source>
        <dbReference type="EMBL" id="RNK98517.1"/>
    </source>
</evidence>
<comment type="caution">
    <text evidence="2">The sequence shown here is derived from an EMBL/GenBank/DDBJ whole genome shotgun (WGS) entry which is preliminary data.</text>
</comment>
<evidence type="ECO:0000313" key="3">
    <source>
        <dbReference type="Proteomes" id="UP000284283"/>
    </source>
</evidence>
<reference evidence="2 3" key="1">
    <citation type="submission" date="2018-03" db="EMBL/GenBank/DDBJ databases">
        <authorList>
            <person name="Wu G."/>
        </authorList>
    </citation>
    <scope>NUCLEOTIDE SEQUENCE [LARGE SCALE GENOMIC DNA]</scope>
    <source>
        <strain evidence="2 3">SAM-118</strain>
    </source>
</reference>
<name>A0AAE8JVD1_XANVA</name>
<dbReference type="GO" id="GO:0003677">
    <property type="term" value="F:DNA binding"/>
    <property type="evidence" value="ECO:0007669"/>
    <property type="project" value="InterPro"/>
</dbReference>
<proteinExistence type="inferred from homology"/>
<dbReference type="GO" id="GO:0004803">
    <property type="term" value="F:transposase activity"/>
    <property type="evidence" value="ECO:0007669"/>
    <property type="project" value="InterPro"/>
</dbReference>
<dbReference type="GO" id="GO:0006313">
    <property type="term" value="P:DNA transposition"/>
    <property type="evidence" value="ECO:0007669"/>
    <property type="project" value="InterPro"/>
</dbReference>
<dbReference type="InterPro" id="IPR009057">
    <property type="entry name" value="Homeodomain-like_sf"/>
</dbReference>
<dbReference type="InterPro" id="IPR002514">
    <property type="entry name" value="Transposase_8"/>
</dbReference>
<dbReference type="SUPFAM" id="SSF46689">
    <property type="entry name" value="Homeodomain-like"/>
    <property type="match status" value="1"/>
</dbReference>
<dbReference type="InterPro" id="IPR052546">
    <property type="entry name" value="Transposase_8_domain"/>
</dbReference>
<dbReference type="AlphaFoldDB" id="A0AAE8JVD1"/>
<sequence length="225" mass="26016">MKKSRFTEEQIAYALKHVELGMAVGEVCRKMGIAEATFYVWRKKYGGLGPSELTRLRVLEEENRKLKQLVADLSLDKAMLQEVVKKNSKGAPEAQLGCPLERALRRERTTRIADRGDVEFGVSYKAKARDCSAIRLRMREITQTRIHYGCERGLVMLRREGWRGNHKRVHRIYKEEGLSLRHCRPRRSRTSRRRQPIKVATAPNTLWGMCRLPAIQCQPKLEVCG</sequence>
<accession>A0AAE8JVD1</accession>
<gene>
    <name evidence="2" type="ORF">C9386_18980</name>
</gene>
<dbReference type="KEGG" id="xva:C7V42_18440"/>
<dbReference type="Proteomes" id="UP000284283">
    <property type="component" value="Unassembled WGS sequence"/>
</dbReference>
<comment type="similarity">
    <text evidence="1">Belongs to the transposase 8 family.</text>
</comment>